<dbReference type="RefSeq" id="WP_380748836.1">
    <property type="nucleotide sequence ID" value="NZ_JBHULT010000006.1"/>
</dbReference>
<evidence type="ECO:0000256" key="1">
    <source>
        <dbReference type="SAM" id="MobiDB-lite"/>
    </source>
</evidence>
<dbReference type="SUPFAM" id="SSF110916">
    <property type="entry name" value="Peptidyl-tRNA hydrolase domain-like"/>
    <property type="match status" value="1"/>
</dbReference>
<dbReference type="PANTHER" id="PTHR47814">
    <property type="entry name" value="PEPTIDYL-TRNA HYDROLASE ARFB"/>
    <property type="match status" value="1"/>
</dbReference>
<accession>A0ABW5IWF8</accession>
<evidence type="ECO:0000259" key="2">
    <source>
        <dbReference type="PROSITE" id="PS00745"/>
    </source>
</evidence>
<feature type="domain" description="Prokaryotic-type class I peptide chain release factors" evidence="2">
    <location>
        <begin position="17"/>
        <end position="33"/>
    </location>
</feature>
<feature type="compositionally biased region" description="Basic and acidic residues" evidence="1">
    <location>
        <begin position="124"/>
        <end position="135"/>
    </location>
</feature>
<feature type="compositionally biased region" description="Basic residues" evidence="1">
    <location>
        <begin position="98"/>
        <end position="123"/>
    </location>
</feature>
<reference evidence="4" key="1">
    <citation type="journal article" date="2019" name="Int. J. Syst. Evol. Microbiol.">
        <title>The Global Catalogue of Microorganisms (GCM) 10K type strain sequencing project: providing services to taxonomists for standard genome sequencing and annotation.</title>
        <authorList>
            <consortium name="The Broad Institute Genomics Platform"/>
            <consortium name="The Broad Institute Genome Sequencing Center for Infectious Disease"/>
            <person name="Wu L."/>
            <person name="Ma J."/>
        </authorList>
    </citation>
    <scope>NUCLEOTIDE SEQUENCE [LARGE SCALE GENOMIC DNA]</scope>
    <source>
        <strain evidence="4">KCTC 42585</strain>
    </source>
</reference>
<feature type="region of interest" description="Disordered" evidence="1">
    <location>
        <begin position="94"/>
        <end position="135"/>
    </location>
</feature>
<protein>
    <submittedName>
        <fullName evidence="3">Alternative ribosome rescue aminoacyl-tRNA hydrolase ArfB</fullName>
        <ecNumber evidence="3">3.1.1.29</ecNumber>
    </submittedName>
</protein>
<gene>
    <name evidence="3" type="primary">arfB</name>
    <name evidence="3" type="ORF">ACFSTG_04355</name>
</gene>
<dbReference type="EC" id="3.1.1.29" evidence="3"/>
<dbReference type="PANTHER" id="PTHR47814:SF1">
    <property type="entry name" value="PEPTIDYL-TRNA HYDROLASE ARFB"/>
    <property type="match status" value="1"/>
</dbReference>
<name>A0ABW5IWF8_9FLAO</name>
<dbReference type="NCBIfam" id="NF006718">
    <property type="entry name" value="PRK09256.1"/>
    <property type="match status" value="1"/>
</dbReference>
<dbReference type="PROSITE" id="PS00745">
    <property type="entry name" value="RF_PROK_I"/>
    <property type="match status" value="1"/>
</dbReference>
<organism evidence="3 4">
    <name type="scientific">Salinimicrobium flavum</name>
    <dbReference type="NCBI Taxonomy" id="1737065"/>
    <lineage>
        <taxon>Bacteria</taxon>
        <taxon>Pseudomonadati</taxon>
        <taxon>Bacteroidota</taxon>
        <taxon>Flavobacteriia</taxon>
        <taxon>Flavobacteriales</taxon>
        <taxon>Flavobacteriaceae</taxon>
        <taxon>Salinimicrobium</taxon>
    </lineage>
</organism>
<dbReference type="InterPro" id="IPR000352">
    <property type="entry name" value="Pep_chain_release_fac_I"/>
</dbReference>
<keyword evidence="3" id="KW-0378">Hydrolase</keyword>
<dbReference type="EMBL" id="JBHULT010000006">
    <property type="protein sequence ID" value="MFD2517114.1"/>
    <property type="molecule type" value="Genomic_DNA"/>
</dbReference>
<dbReference type="Proteomes" id="UP001597468">
    <property type="component" value="Unassembled WGS sequence"/>
</dbReference>
<dbReference type="Gene3D" id="3.30.160.20">
    <property type="match status" value="1"/>
</dbReference>
<comment type="caution">
    <text evidence="3">The sequence shown here is derived from an EMBL/GenBank/DDBJ whole genome shotgun (WGS) entry which is preliminary data.</text>
</comment>
<keyword evidence="4" id="KW-1185">Reference proteome</keyword>
<proteinExistence type="predicted"/>
<dbReference type="Pfam" id="PF00472">
    <property type="entry name" value="RF-1"/>
    <property type="match status" value="1"/>
</dbReference>
<sequence>MPNEEQLIKELTYKAVRSSGAGGQNVNKVSSKVELHFHLPDSRALSEAEKERLQVKLSSKLTNENELILQCDESRSQHKNKELVTQRFIALIKESLKKPKPRKKTRPPKAAKLKRLREKKMRAEKKAGRRDPLKD</sequence>
<evidence type="ECO:0000313" key="4">
    <source>
        <dbReference type="Proteomes" id="UP001597468"/>
    </source>
</evidence>
<dbReference type="GO" id="GO:0004045">
    <property type="term" value="F:peptidyl-tRNA hydrolase activity"/>
    <property type="evidence" value="ECO:0007669"/>
    <property type="project" value="UniProtKB-EC"/>
</dbReference>
<evidence type="ECO:0000313" key="3">
    <source>
        <dbReference type="EMBL" id="MFD2517114.1"/>
    </source>
</evidence>